<reference evidence="3" key="1">
    <citation type="submission" date="2023-03" db="EMBL/GenBank/DDBJ databases">
        <title>Massive genome expansion in bonnet fungi (Mycena s.s.) driven by repeated elements and novel gene families across ecological guilds.</title>
        <authorList>
            <consortium name="Lawrence Berkeley National Laboratory"/>
            <person name="Harder C.B."/>
            <person name="Miyauchi S."/>
            <person name="Viragh M."/>
            <person name="Kuo A."/>
            <person name="Thoen E."/>
            <person name="Andreopoulos B."/>
            <person name="Lu D."/>
            <person name="Skrede I."/>
            <person name="Drula E."/>
            <person name="Henrissat B."/>
            <person name="Morin E."/>
            <person name="Kohler A."/>
            <person name="Barry K."/>
            <person name="LaButti K."/>
            <person name="Morin E."/>
            <person name="Salamov A."/>
            <person name="Lipzen A."/>
            <person name="Mereny Z."/>
            <person name="Hegedus B."/>
            <person name="Baldrian P."/>
            <person name="Stursova M."/>
            <person name="Weitz H."/>
            <person name="Taylor A."/>
            <person name="Grigoriev I.V."/>
            <person name="Nagy L.G."/>
            <person name="Martin F."/>
            <person name="Kauserud H."/>
        </authorList>
    </citation>
    <scope>NUCLEOTIDE SEQUENCE</scope>
    <source>
        <strain evidence="3">CBHHK200</strain>
    </source>
</reference>
<evidence type="ECO:0000313" key="3">
    <source>
        <dbReference type="EMBL" id="KAJ7022580.1"/>
    </source>
</evidence>
<proteinExistence type="predicted"/>
<name>A0AAD6WRQ8_9AGAR</name>
<keyword evidence="2" id="KW-0812">Transmembrane</keyword>
<protein>
    <submittedName>
        <fullName evidence="3">Uncharacterized protein</fullName>
    </submittedName>
</protein>
<dbReference type="EMBL" id="JARJCM010000207">
    <property type="protein sequence ID" value="KAJ7022580.1"/>
    <property type="molecule type" value="Genomic_DNA"/>
</dbReference>
<keyword evidence="2" id="KW-1133">Transmembrane helix</keyword>
<feature type="transmembrane region" description="Helical" evidence="2">
    <location>
        <begin position="138"/>
        <end position="157"/>
    </location>
</feature>
<comment type="caution">
    <text evidence="3">The sequence shown here is derived from an EMBL/GenBank/DDBJ whole genome shotgun (WGS) entry which is preliminary data.</text>
</comment>
<evidence type="ECO:0000256" key="2">
    <source>
        <dbReference type="SAM" id="Phobius"/>
    </source>
</evidence>
<feature type="region of interest" description="Disordered" evidence="1">
    <location>
        <begin position="96"/>
        <end position="120"/>
    </location>
</feature>
<dbReference type="AlphaFoldDB" id="A0AAD6WRQ8"/>
<accession>A0AAD6WRQ8</accession>
<feature type="transmembrane region" description="Helical" evidence="2">
    <location>
        <begin position="67"/>
        <end position="89"/>
    </location>
</feature>
<dbReference type="Proteomes" id="UP001218188">
    <property type="component" value="Unassembled WGS sequence"/>
</dbReference>
<organism evidence="3 4">
    <name type="scientific">Mycena alexandri</name>
    <dbReference type="NCBI Taxonomy" id="1745969"/>
    <lineage>
        <taxon>Eukaryota</taxon>
        <taxon>Fungi</taxon>
        <taxon>Dikarya</taxon>
        <taxon>Basidiomycota</taxon>
        <taxon>Agaricomycotina</taxon>
        <taxon>Agaricomycetes</taxon>
        <taxon>Agaricomycetidae</taxon>
        <taxon>Agaricales</taxon>
        <taxon>Marasmiineae</taxon>
        <taxon>Mycenaceae</taxon>
        <taxon>Mycena</taxon>
    </lineage>
</organism>
<evidence type="ECO:0000256" key="1">
    <source>
        <dbReference type="SAM" id="MobiDB-lite"/>
    </source>
</evidence>
<feature type="transmembrane region" description="Helical" evidence="2">
    <location>
        <begin position="177"/>
        <end position="200"/>
    </location>
</feature>
<gene>
    <name evidence="3" type="ORF">C8F04DRAFT_236466</name>
</gene>
<feature type="transmembrane region" description="Helical" evidence="2">
    <location>
        <begin position="15"/>
        <end position="36"/>
    </location>
</feature>
<sequence length="222" mass="24288">MALATYNRHPKGSHAVQYAAIGQTYISMSCILYLWARAPELESGSHSGQTVFIVLFISTSATGTGRLVALVVTTIMLLGYSIVASLFLWRHLPRPSEGKKHPGRRVSNPPAPQSVPMVPLMSPVDPARPTNNRLPPSLAIDPHLIVLSLFIGLPYIITLGSTELQIHRNVLCPENAFWGFGQILAMTVTIVPVVVTVQAFRRYGWKQRPRVLPETSSGADTV</sequence>
<keyword evidence="4" id="KW-1185">Reference proteome</keyword>
<keyword evidence="2" id="KW-0472">Membrane</keyword>
<evidence type="ECO:0000313" key="4">
    <source>
        <dbReference type="Proteomes" id="UP001218188"/>
    </source>
</evidence>